<dbReference type="GO" id="GO:0010073">
    <property type="term" value="P:meristem maintenance"/>
    <property type="evidence" value="ECO:0007669"/>
    <property type="project" value="InterPro"/>
</dbReference>
<dbReference type="Pfam" id="PF10536">
    <property type="entry name" value="PMD"/>
    <property type="match status" value="1"/>
</dbReference>
<evidence type="ECO:0000259" key="1">
    <source>
        <dbReference type="Pfam" id="PF10536"/>
    </source>
</evidence>
<dbReference type="AlphaFoldDB" id="A0AAV9A355"/>
<name>A0AAV9A355_ACOGR</name>
<evidence type="ECO:0000313" key="3">
    <source>
        <dbReference type="Proteomes" id="UP001179952"/>
    </source>
</evidence>
<sequence>MDPRIEPYVRASGLYCLTWMGYTRSDHRLLQALIERWRSETNTFHLRYGEMTITLHDVVVLAGLPIDGKPVTGITDYNDWGNICVELLCVGPLQIRSRVIEFFSPSLKKLSTSYQILN</sequence>
<evidence type="ECO:0000313" key="2">
    <source>
        <dbReference type="EMBL" id="KAK1258600.1"/>
    </source>
</evidence>
<reference evidence="2" key="1">
    <citation type="journal article" date="2023" name="Nat. Commun.">
        <title>Diploid and tetraploid genomes of Acorus and the evolution of monocots.</title>
        <authorList>
            <person name="Ma L."/>
            <person name="Liu K.W."/>
            <person name="Li Z."/>
            <person name="Hsiao Y.Y."/>
            <person name="Qi Y."/>
            <person name="Fu T."/>
            <person name="Tang G.D."/>
            <person name="Zhang D."/>
            <person name="Sun W.H."/>
            <person name="Liu D.K."/>
            <person name="Li Y."/>
            <person name="Chen G.Z."/>
            <person name="Liu X.D."/>
            <person name="Liao X.Y."/>
            <person name="Jiang Y.T."/>
            <person name="Yu X."/>
            <person name="Hao Y."/>
            <person name="Huang J."/>
            <person name="Zhao X.W."/>
            <person name="Ke S."/>
            <person name="Chen Y.Y."/>
            <person name="Wu W.L."/>
            <person name="Hsu J.L."/>
            <person name="Lin Y.F."/>
            <person name="Huang M.D."/>
            <person name="Li C.Y."/>
            <person name="Huang L."/>
            <person name="Wang Z.W."/>
            <person name="Zhao X."/>
            <person name="Zhong W.Y."/>
            <person name="Peng D.H."/>
            <person name="Ahmad S."/>
            <person name="Lan S."/>
            <person name="Zhang J.S."/>
            <person name="Tsai W.C."/>
            <person name="Van de Peer Y."/>
            <person name="Liu Z.J."/>
        </authorList>
    </citation>
    <scope>NUCLEOTIDE SEQUENCE</scope>
    <source>
        <strain evidence="2">SCP</strain>
    </source>
</reference>
<accession>A0AAV9A355</accession>
<dbReference type="EMBL" id="JAUJYN010000014">
    <property type="protein sequence ID" value="KAK1258600.1"/>
    <property type="molecule type" value="Genomic_DNA"/>
</dbReference>
<keyword evidence="3" id="KW-1185">Reference proteome</keyword>
<feature type="domain" description="Aminotransferase-like plant mobile" evidence="1">
    <location>
        <begin position="24"/>
        <end position="90"/>
    </location>
</feature>
<gene>
    <name evidence="2" type="ORF">QJS04_geneDACA024429</name>
</gene>
<dbReference type="InterPro" id="IPR044824">
    <property type="entry name" value="MAIN-like"/>
</dbReference>
<dbReference type="Proteomes" id="UP001179952">
    <property type="component" value="Unassembled WGS sequence"/>
</dbReference>
<reference evidence="2" key="2">
    <citation type="submission" date="2023-06" db="EMBL/GenBank/DDBJ databases">
        <authorList>
            <person name="Ma L."/>
            <person name="Liu K.-W."/>
            <person name="Li Z."/>
            <person name="Hsiao Y.-Y."/>
            <person name="Qi Y."/>
            <person name="Fu T."/>
            <person name="Tang G."/>
            <person name="Zhang D."/>
            <person name="Sun W.-H."/>
            <person name="Liu D.-K."/>
            <person name="Li Y."/>
            <person name="Chen G.-Z."/>
            <person name="Liu X.-D."/>
            <person name="Liao X.-Y."/>
            <person name="Jiang Y.-T."/>
            <person name="Yu X."/>
            <person name="Hao Y."/>
            <person name="Huang J."/>
            <person name="Zhao X.-W."/>
            <person name="Ke S."/>
            <person name="Chen Y.-Y."/>
            <person name="Wu W.-L."/>
            <person name="Hsu J.-L."/>
            <person name="Lin Y.-F."/>
            <person name="Huang M.-D."/>
            <person name="Li C.-Y."/>
            <person name="Huang L."/>
            <person name="Wang Z.-W."/>
            <person name="Zhao X."/>
            <person name="Zhong W.-Y."/>
            <person name="Peng D.-H."/>
            <person name="Ahmad S."/>
            <person name="Lan S."/>
            <person name="Zhang J.-S."/>
            <person name="Tsai W.-C."/>
            <person name="Van De Peer Y."/>
            <person name="Liu Z.-J."/>
        </authorList>
    </citation>
    <scope>NUCLEOTIDE SEQUENCE</scope>
    <source>
        <strain evidence="2">SCP</strain>
        <tissue evidence="2">Leaves</tissue>
    </source>
</reference>
<dbReference type="PANTHER" id="PTHR46033">
    <property type="entry name" value="PROTEIN MAIN-LIKE 2"/>
    <property type="match status" value="1"/>
</dbReference>
<dbReference type="PANTHER" id="PTHR46033:SF8">
    <property type="entry name" value="PROTEIN MAINTENANCE OF MERISTEMS-LIKE"/>
    <property type="match status" value="1"/>
</dbReference>
<protein>
    <recommendedName>
        <fullName evidence="1">Aminotransferase-like plant mobile domain-containing protein</fullName>
    </recommendedName>
</protein>
<organism evidence="2 3">
    <name type="scientific">Acorus gramineus</name>
    <name type="common">Dwarf sweet flag</name>
    <dbReference type="NCBI Taxonomy" id="55184"/>
    <lineage>
        <taxon>Eukaryota</taxon>
        <taxon>Viridiplantae</taxon>
        <taxon>Streptophyta</taxon>
        <taxon>Embryophyta</taxon>
        <taxon>Tracheophyta</taxon>
        <taxon>Spermatophyta</taxon>
        <taxon>Magnoliopsida</taxon>
        <taxon>Liliopsida</taxon>
        <taxon>Acoraceae</taxon>
        <taxon>Acorus</taxon>
    </lineage>
</organism>
<comment type="caution">
    <text evidence="2">The sequence shown here is derived from an EMBL/GenBank/DDBJ whole genome shotgun (WGS) entry which is preliminary data.</text>
</comment>
<proteinExistence type="predicted"/>
<dbReference type="InterPro" id="IPR019557">
    <property type="entry name" value="AminoTfrase-like_pln_mobile"/>
</dbReference>